<protein>
    <recommendedName>
        <fullName evidence="4">G protein-coupled receptor</fullName>
    </recommendedName>
</protein>
<dbReference type="EMBL" id="BTSX01000001">
    <property type="protein sequence ID" value="GMS81684.1"/>
    <property type="molecule type" value="Genomic_DNA"/>
</dbReference>
<gene>
    <name evidence="2" type="ORF">PENTCL1PPCAC_3859</name>
</gene>
<evidence type="ECO:0000313" key="2">
    <source>
        <dbReference type="EMBL" id="GMS81684.1"/>
    </source>
</evidence>
<keyword evidence="3" id="KW-1185">Reference proteome</keyword>
<dbReference type="AlphaFoldDB" id="A0AAV5SNF3"/>
<evidence type="ECO:0000256" key="1">
    <source>
        <dbReference type="SAM" id="Phobius"/>
    </source>
</evidence>
<sequence>IIATQNLFDLPDHMRICFVCFASIFVNFGIAVKCLVYYLTSTEYRSAMKQLFGRHNSVAQSLLVSQS</sequence>
<name>A0AAV5SNF3_9BILA</name>
<keyword evidence="1" id="KW-1133">Transmembrane helix</keyword>
<reference evidence="2" key="1">
    <citation type="submission" date="2023-10" db="EMBL/GenBank/DDBJ databases">
        <title>Genome assembly of Pristionchus species.</title>
        <authorList>
            <person name="Yoshida K."/>
            <person name="Sommer R.J."/>
        </authorList>
    </citation>
    <scope>NUCLEOTIDE SEQUENCE</scope>
    <source>
        <strain evidence="2">RS0144</strain>
    </source>
</reference>
<evidence type="ECO:0000313" key="3">
    <source>
        <dbReference type="Proteomes" id="UP001432027"/>
    </source>
</evidence>
<feature type="non-terminal residue" evidence="2">
    <location>
        <position position="67"/>
    </location>
</feature>
<feature type="transmembrane region" description="Helical" evidence="1">
    <location>
        <begin position="13"/>
        <end position="39"/>
    </location>
</feature>
<evidence type="ECO:0008006" key="4">
    <source>
        <dbReference type="Google" id="ProtNLM"/>
    </source>
</evidence>
<organism evidence="2 3">
    <name type="scientific">Pristionchus entomophagus</name>
    <dbReference type="NCBI Taxonomy" id="358040"/>
    <lineage>
        <taxon>Eukaryota</taxon>
        <taxon>Metazoa</taxon>
        <taxon>Ecdysozoa</taxon>
        <taxon>Nematoda</taxon>
        <taxon>Chromadorea</taxon>
        <taxon>Rhabditida</taxon>
        <taxon>Rhabditina</taxon>
        <taxon>Diplogasteromorpha</taxon>
        <taxon>Diplogasteroidea</taxon>
        <taxon>Neodiplogasteridae</taxon>
        <taxon>Pristionchus</taxon>
    </lineage>
</organism>
<comment type="caution">
    <text evidence="2">The sequence shown here is derived from an EMBL/GenBank/DDBJ whole genome shotgun (WGS) entry which is preliminary data.</text>
</comment>
<feature type="non-terminal residue" evidence="2">
    <location>
        <position position="1"/>
    </location>
</feature>
<dbReference type="Proteomes" id="UP001432027">
    <property type="component" value="Unassembled WGS sequence"/>
</dbReference>
<keyword evidence="1" id="KW-0472">Membrane</keyword>
<keyword evidence="1" id="KW-0812">Transmembrane</keyword>
<accession>A0AAV5SNF3</accession>
<proteinExistence type="predicted"/>